<gene>
    <name evidence="1" type="ORF">LCGC14_0938790</name>
</gene>
<protein>
    <submittedName>
        <fullName evidence="1">Uncharacterized protein</fullName>
    </submittedName>
</protein>
<evidence type="ECO:0000313" key="1">
    <source>
        <dbReference type="EMBL" id="KKN20136.1"/>
    </source>
</evidence>
<organism evidence="1">
    <name type="scientific">marine sediment metagenome</name>
    <dbReference type="NCBI Taxonomy" id="412755"/>
    <lineage>
        <taxon>unclassified sequences</taxon>
        <taxon>metagenomes</taxon>
        <taxon>ecological metagenomes</taxon>
    </lineage>
</organism>
<accession>A0A0F9R4B5</accession>
<dbReference type="AlphaFoldDB" id="A0A0F9R4B5"/>
<proteinExistence type="predicted"/>
<reference evidence="1" key="1">
    <citation type="journal article" date="2015" name="Nature">
        <title>Complex archaea that bridge the gap between prokaryotes and eukaryotes.</title>
        <authorList>
            <person name="Spang A."/>
            <person name="Saw J.H."/>
            <person name="Jorgensen S.L."/>
            <person name="Zaremba-Niedzwiedzka K."/>
            <person name="Martijn J."/>
            <person name="Lind A.E."/>
            <person name="van Eijk R."/>
            <person name="Schleper C."/>
            <person name="Guy L."/>
            <person name="Ettema T.J."/>
        </authorList>
    </citation>
    <scope>NUCLEOTIDE SEQUENCE</scope>
</reference>
<sequence length="90" mass="10144">MPEMAVELTGRDLLRGMQNVTILREIRERHQHAKIQVAGRSVAVDMQTANVLIMVYDALGLEAQAKFAGMLHHSPGTFRRLVDFSWGQVK</sequence>
<comment type="caution">
    <text evidence="1">The sequence shown here is derived from an EMBL/GenBank/DDBJ whole genome shotgun (WGS) entry which is preliminary data.</text>
</comment>
<dbReference type="EMBL" id="LAZR01003270">
    <property type="protein sequence ID" value="KKN20136.1"/>
    <property type="molecule type" value="Genomic_DNA"/>
</dbReference>
<name>A0A0F9R4B5_9ZZZZ</name>